<evidence type="ECO:0000259" key="7">
    <source>
        <dbReference type="PROSITE" id="PS51296"/>
    </source>
</evidence>
<dbReference type="GO" id="GO:0046872">
    <property type="term" value="F:metal ion binding"/>
    <property type="evidence" value="ECO:0007669"/>
    <property type="project" value="UniProtKB-KW"/>
</dbReference>
<dbReference type="InterPro" id="IPR006311">
    <property type="entry name" value="TAT_signal"/>
</dbReference>
<organism evidence="8 9">
    <name type="scientific">Sediminicurvatus halobius</name>
    <dbReference type="NCBI Taxonomy" id="2182432"/>
    <lineage>
        <taxon>Bacteria</taxon>
        <taxon>Pseudomonadati</taxon>
        <taxon>Pseudomonadota</taxon>
        <taxon>Gammaproteobacteria</taxon>
        <taxon>Chromatiales</taxon>
        <taxon>Ectothiorhodospiraceae</taxon>
        <taxon>Sediminicurvatus</taxon>
    </lineage>
</organism>
<evidence type="ECO:0000256" key="2">
    <source>
        <dbReference type="ARBA" id="ARBA00022723"/>
    </source>
</evidence>
<gene>
    <name evidence="8" type="ORF">DEM34_02170</name>
</gene>
<dbReference type="InterPro" id="IPR014349">
    <property type="entry name" value="Rieske_Fe-S_prot"/>
</dbReference>
<evidence type="ECO:0000256" key="6">
    <source>
        <dbReference type="ARBA" id="ARBA00023157"/>
    </source>
</evidence>
<dbReference type="InterPro" id="IPR019546">
    <property type="entry name" value="TAT_signal_bac_arc"/>
</dbReference>
<sequence>MSGISRRNFLKLGGGAAAGSASLVFWGGARAQSGSTGAARTTLDYPEQSIGAASELAVGRTRSFTYPDRSSPCVAIRLGESVPGGVGPDGDIVAYSSLCTHMGCGVQYDGEARVFKCPCHFSMFDPGREGQQVCGQATVDLPRIQLSYDSDSDELYAVGVQGLIYGRQSNILPEASS</sequence>
<dbReference type="Gene3D" id="2.102.10.10">
    <property type="entry name" value="Rieske [2Fe-2S] iron-sulphur domain"/>
    <property type="match status" value="1"/>
</dbReference>
<dbReference type="InterPro" id="IPR017941">
    <property type="entry name" value="Rieske_2Fe-2S"/>
</dbReference>
<dbReference type="InterPro" id="IPR036922">
    <property type="entry name" value="Rieske_2Fe-2S_sf"/>
</dbReference>
<evidence type="ECO:0000256" key="3">
    <source>
        <dbReference type="ARBA" id="ARBA00022729"/>
    </source>
</evidence>
<evidence type="ECO:0000256" key="5">
    <source>
        <dbReference type="ARBA" id="ARBA00023014"/>
    </source>
</evidence>
<dbReference type="GO" id="GO:0051537">
    <property type="term" value="F:2 iron, 2 sulfur cluster binding"/>
    <property type="evidence" value="ECO:0007669"/>
    <property type="project" value="UniProtKB-KW"/>
</dbReference>
<proteinExistence type="predicted"/>
<dbReference type="SUPFAM" id="SSF50022">
    <property type="entry name" value="ISP domain"/>
    <property type="match status" value="1"/>
</dbReference>
<evidence type="ECO:0000313" key="8">
    <source>
        <dbReference type="EMBL" id="PWG65270.1"/>
    </source>
</evidence>
<dbReference type="Proteomes" id="UP000245474">
    <property type="component" value="Unassembled WGS sequence"/>
</dbReference>
<evidence type="ECO:0000256" key="4">
    <source>
        <dbReference type="ARBA" id="ARBA00023004"/>
    </source>
</evidence>
<dbReference type="Pfam" id="PF10518">
    <property type="entry name" value="TAT_signal"/>
    <property type="match status" value="1"/>
</dbReference>
<dbReference type="OrthoDB" id="311718at2"/>
<dbReference type="AlphaFoldDB" id="A0A2U2N801"/>
<evidence type="ECO:0000313" key="9">
    <source>
        <dbReference type="Proteomes" id="UP000245474"/>
    </source>
</evidence>
<keyword evidence="6" id="KW-1015">Disulfide bond</keyword>
<evidence type="ECO:0000256" key="1">
    <source>
        <dbReference type="ARBA" id="ARBA00022714"/>
    </source>
</evidence>
<feature type="domain" description="Rieske" evidence="7">
    <location>
        <begin position="65"/>
        <end position="155"/>
    </location>
</feature>
<dbReference type="Pfam" id="PF00355">
    <property type="entry name" value="Rieske"/>
    <property type="match status" value="1"/>
</dbReference>
<dbReference type="PANTHER" id="PTHR10134">
    <property type="entry name" value="CYTOCHROME B-C1 COMPLEX SUBUNIT RIESKE, MITOCHONDRIAL"/>
    <property type="match status" value="1"/>
</dbReference>
<name>A0A2U2N801_9GAMM</name>
<dbReference type="NCBIfam" id="TIGR02694">
    <property type="entry name" value="arsenite_ox_S"/>
    <property type="match status" value="1"/>
</dbReference>
<protein>
    <submittedName>
        <fullName evidence="8">Arsenate reductase (Azurin) small subunit</fullName>
    </submittedName>
</protein>
<dbReference type="RefSeq" id="WP_109676136.1">
    <property type="nucleotide sequence ID" value="NZ_CP086615.1"/>
</dbReference>
<dbReference type="InterPro" id="IPR014067">
    <property type="entry name" value="AioB/IdrB_ssu"/>
</dbReference>
<accession>A0A2U2N801</accession>
<keyword evidence="3" id="KW-0732">Signal</keyword>
<reference evidence="8 9" key="1">
    <citation type="submission" date="2018-05" db="EMBL/GenBank/DDBJ databases">
        <title>Spiribacter halobius sp. nov., a moderately halophilic bacterium isolated from marine solar saltern.</title>
        <authorList>
            <person name="Zheng W.-S."/>
            <person name="Lu D.-C."/>
            <person name="Du Z.-J."/>
        </authorList>
    </citation>
    <scope>NUCLEOTIDE SEQUENCE [LARGE SCALE GENOMIC DNA]</scope>
    <source>
        <strain evidence="8 9">E85</strain>
    </source>
</reference>
<dbReference type="PROSITE" id="PS51296">
    <property type="entry name" value="RIESKE"/>
    <property type="match status" value="1"/>
</dbReference>
<dbReference type="PROSITE" id="PS51318">
    <property type="entry name" value="TAT"/>
    <property type="match status" value="1"/>
</dbReference>
<keyword evidence="9" id="KW-1185">Reference proteome</keyword>
<comment type="caution">
    <text evidence="8">The sequence shown here is derived from an EMBL/GenBank/DDBJ whole genome shotgun (WGS) entry which is preliminary data.</text>
</comment>
<keyword evidence="2" id="KW-0479">Metal-binding</keyword>
<keyword evidence="1" id="KW-0001">2Fe-2S</keyword>
<dbReference type="EMBL" id="QFFI01000003">
    <property type="protein sequence ID" value="PWG65270.1"/>
    <property type="molecule type" value="Genomic_DNA"/>
</dbReference>
<keyword evidence="5" id="KW-0411">Iron-sulfur</keyword>
<keyword evidence="4" id="KW-0408">Iron</keyword>